<dbReference type="STRING" id="27349.A0A0L6UVE2"/>
<comment type="caution">
    <text evidence="4">The sequence shown here is derived from an EMBL/GenBank/DDBJ whole genome shotgun (WGS) entry which is preliminary data.</text>
</comment>
<evidence type="ECO:0000256" key="1">
    <source>
        <dbReference type="SAM" id="MobiDB-lite"/>
    </source>
</evidence>
<keyword evidence="2" id="KW-0472">Membrane</keyword>
<evidence type="ECO:0000256" key="2">
    <source>
        <dbReference type="SAM" id="Phobius"/>
    </source>
</evidence>
<feature type="transmembrane region" description="Helical" evidence="2">
    <location>
        <begin position="171"/>
        <end position="194"/>
    </location>
</feature>
<feature type="signal peptide" evidence="3">
    <location>
        <begin position="1"/>
        <end position="39"/>
    </location>
</feature>
<feature type="chain" id="PRO_5005567902" evidence="3">
    <location>
        <begin position="40"/>
        <end position="237"/>
    </location>
</feature>
<keyword evidence="5" id="KW-1185">Reference proteome</keyword>
<organism evidence="4 5">
    <name type="scientific">Puccinia sorghi</name>
    <dbReference type="NCBI Taxonomy" id="27349"/>
    <lineage>
        <taxon>Eukaryota</taxon>
        <taxon>Fungi</taxon>
        <taxon>Dikarya</taxon>
        <taxon>Basidiomycota</taxon>
        <taxon>Pucciniomycotina</taxon>
        <taxon>Pucciniomycetes</taxon>
        <taxon>Pucciniales</taxon>
        <taxon>Pucciniaceae</taxon>
        <taxon>Puccinia</taxon>
    </lineage>
</organism>
<feature type="compositionally biased region" description="Polar residues" evidence="1">
    <location>
        <begin position="98"/>
        <end position="131"/>
    </location>
</feature>
<name>A0A0L6UVE2_9BASI</name>
<reference evidence="4 5" key="1">
    <citation type="submission" date="2015-08" db="EMBL/GenBank/DDBJ databases">
        <title>Next Generation Sequencing and Analysis of the Genome of Puccinia sorghi L Schw, the Causal Agent of Maize Common Rust.</title>
        <authorList>
            <person name="Rochi L."/>
            <person name="Burguener G."/>
            <person name="Darino M."/>
            <person name="Turjanski A."/>
            <person name="Kreff E."/>
            <person name="Dieguez M.J."/>
            <person name="Sacco F."/>
        </authorList>
    </citation>
    <scope>NUCLEOTIDE SEQUENCE [LARGE SCALE GENOMIC DNA]</scope>
    <source>
        <strain evidence="4 5">RO10H11247</strain>
    </source>
</reference>
<keyword evidence="3" id="KW-0732">Signal</keyword>
<evidence type="ECO:0000313" key="4">
    <source>
        <dbReference type="EMBL" id="KNZ52511.1"/>
    </source>
</evidence>
<sequence>MTLGTERHQVLRSLIRTKGRRPISILLLVLSLCAISVRSQGSLQPARGDSDGLIDLTDSTQSSQPTITNSFGSDDSPPAVSTPTSTSPSSPVLPAENPSGSDSSITTNQATSSSDNLRSSLLPQTSPSATNLRPKPIRASESPSSNSSSTSQPISTPQTDPVEQDGLSGGAVAGIVLVSILGGVAFFAGMIMYFRKLERSIAQDKRELKEKQARRYNMEHNIHTSYIPGNQPQPYEL</sequence>
<evidence type="ECO:0000256" key="3">
    <source>
        <dbReference type="SAM" id="SignalP"/>
    </source>
</evidence>
<feature type="region of interest" description="Disordered" evidence="1">
    <location>
        <begin position="42"/>
        <end position="165"/>
    </location>
</feature>
<keyword evidence="2" id="KW-0812">Transmembrane</keyword>
<accession>A0A0L6UVE2</accession>
<dbReference type="Proteomes" id="UP000037035">
    <property type="component" value="Unassembled WGS sequence"/>
</dbReference>
<dbReference type="VEuPathDB" id="FungiDB:VP01_354g6"/>
<protein>
    <submittedName>
        <fullName evidence="4">Uncharacterized protein</fullName>
    </submittedName>
</protein>
<feature type="compositionally biased region" description="Low complexity" evidence="1">
    <location>
        <begin position="73"/>
        <end position="95"/>
    </location>
</feature>
<keyword evidence="2" id="KW-1133">Transmembrane helix</keyword>
<dbReference type="OrthoDB" id="2507510at2759"/>
<dbReference type="EMBL" id="LAVV01008557">
    <property type="protein sequence ID" value="KNZ52511.1"/>
    <property type="molecule type" value="Genomic_DNA"/>
</dbReference>
<proteinExistence type="predicted"/>
<feature type="compositionally biased region" description="Polar residues" evidence="1">
    <location>
        <begin position="57"/>
        <end position="72"/>
    </location>
</feature>
<feature type="compositionally biased region" description="Low complexity" evidence="1">
    <location>
        <begin position="140"/>
        <end position="159"/>
    </location>
</feature>
<dbReference type="AlphaFoldDB" id="A0A0L6UVE2"/>
<gene>
    <name evidence="4" type="ORF">VP01_354g6</name>
</gene>
<evidence type="ECO:0000313" key="5">
    <source>
        <dbReference type="Proteomes" id="UP000037035"/>
    </source>
</evidence>